<dbReference type="OrthoDB" id="15688at2759"/>
<accession>A0A5E8BCT2</accession>
<evidence type="ECO:0000259" key="5">
    <source>
        <dbReference type="PROSITE" id="PS50102"/>
    </source>
</evidence>
<dbReference type="RefSeq" id="XP_031852720.1">
    <property type="nucleotide sequence ID" value="XM_031996829.1"/>
</dbReference>
<feature type="region of interest" description="Disordered" evidence="4">
    <location>
        <begin position="213"/>
        <end position="261"/>
    </location>
</feature>
<dbReference type="AlphaFoldDB" id="A0A5E8BCT2"/>
<dbReference type="PANTHER" id="PTHR45735">
    <property type="entry name" value="CLEAVAGE STIMULATION FACTOR SUBUNIT 2"/>
    <property type="match status" value="1"/>
</dbReference>
<name>A0A5E8BCT2_9ASCO</name>
<dbReference type="SUPFAM" id="SSF54928">
    <property type="entry name" value="RNA-binding domain, RBD"/>
    <property type="match status" value="1"/>
</dbReference>
<dbReference type="Proteomes" id="UP000398389">
    <property type="component" value="Unassembled WGS sequence"/>
</dbReference>
<evidence type="ECO:0000256" key="2">
    <source>
        <dbReference type="ARBA" id="ARBA00023242"/>
    </source>
</evidence>
<dbReference type="GO" id="GO:0003729">
    <property type="term" value="F:mRNA binding"/>
    <property type="evidence" value="ECO:0007669"/>
    <property type="project" value="TreeGrafter"/>
</dbReference>
<evidence type="ECO:0000313" key="6">
    <source>
        <dbReference type="EMBL" id="VVT49111.1"/>
    </source>
</evidence>
<keyword evidence="7" id="KW-1185">Reference proteome</keyword>
<dbReference type="Pfam" id="PF00076">
    <property type="entry name" value="RRM_1"/>
    <property type="match status" value="1"/>
</dbReference>
<feature type="compositionally biased region" description="Low complexity" evidence="4">
    <location>
        <begin position="249"/>
        <end position="261"/>
    </location>
</feature>
<evidence type="ECO:0000256" key="1">
    <source>
        <dbReference type="ARBA" id="ARBA00004123"/>
    </source>
</evidence>
<evidence type="ECO:0000313" key="7">
    <source>
        <dbReference type="Proteomes" id="UP000398389"/>
    </source>
</evidence>
<sequence>MVSEPIPSRVIYVGSIPYDQTEEQILDIFKSVGPVASFRLVFDKDSGKSKGFGFVEYHDTETAASAVRNLNNYQIGSRNLKVDFSHETSITAPTLVSYPEVSLPQLPHGTMPAPGVTAHDSVNKTLMKLTRDQMLDVILDLKTMSQKNPLLACELFRVSPQLSYMVVQSMLMLGIIDNNAILSLVDQNFQQQQQQIPPSLPSQPAAFQNILQGMRPYGSTPPPTQPRLHTPPPATLPAQPKPHTPEPSQPAASQAPEMPSQQIELIRKVMQLTDDQVAQLSEDQRDALLVLREQVRSGKFQI</sequence>
<keyword evidence="2" id="KW-0539">Nucleus</keyword>
<dbReference type="Pfam" id="PF14304">
    <property type="entry name" value="CSTF_C"/>
    <property type="match status" value="1"/>
</dbReference>
<dbReference type="Gene3D" id="1.25.40.630">
    <property type="match status" value="1"/>
</dbReference>
<dbReference type="Pfam" id="PF14327">
    <property type="entry name" value="CSTF2_hinge"/>
    <property type="match status" value="1"/>
</dbReference>
<evidence type="ECO:0000256" key="4">
    <source>
        <dbReference type="SAM" id="MobiDB-lite"/>
    </source>
</evidence>
<organism evidence="6 7">
    <name type="scientific">Magnusiomyces paraingens</name>
    <dbReference type="NCBI Taxonomy" id="2606893"/>
    <lineage>
        <taxon>Eukaryota</taxon>
        <taxon>Fungi</taxon>
        <taxon>Dikarya</taxon>
        <taxon>Ascomycota</taxon>
        <taxon>Saccharomycotina</taxon>
        <taxon>Dipodascomycetes</taxon>
        <taxon>Dipodascales</taxon>
        <taxon>Dipodascaceae</taxon>
        <taxon>Magnusiomyces</taxon>
    </lineage>
</organism>
<dbReference type="InterPro" id="IPR025742">
    <property type="entry name" value="CSTF2_hinge"/>
</dbReference>
<feature type="compositionally biased region" description="Pro residues" evidence="4">
    <location>
        <begin position="219"/>
        <end position="248"/>
    </location>
</feature>
<dbReference type="CDD" id="cd12398">
    <property type="entry name" value="RRM_CSTF2_RNA15_like"/>
    <property type="match status" value="1"/>
</dbReference>
<dbReference type="GO" id="GO:0005847">
    <property type="term" value="C:mRNA cleavage and polyadenylation specificity factor complex"/>
    <property type="evidence" value="ECO:0007669"/>
    <property type="project" value="TreeGrafter"/>
</dbReference>
<dbReference type="InterPro" id="IPR012677">
    <property type="entry name" value="Nucleotide-bd_a/b_plait_sf"/>
</dbReference>
<comment type="subcellular location">
    <subcellularLocation>
        <location evidence="1">Nucleus</location>
    </subcellularLocation>
</comment>
<dbReference type="EMBL" id="CABVLU010000002">
    <property type="protein sequence ID" value="VVT49111.1"/>
    <property type="molecule type" value="Genomic_DNA"/>
</dbReference>
<dbReference type="Gene3D" id="3.30.70.330">
    <property type="match status" value="1"/>
</dbReference>
<evidence type="ECO:0000256" key="3">
    <source>
        <dbReference type="PROSITE-ProRule" id="PRU00176"/>
    </source>
</evidence>
<dbReference type="InterPro" id="IPR035979">
    <property type="entry name" value="RBD_domain_sf"/>
</dbReference>
<dbReference type="GO" id="GO:0031124">
    <property type="term" value="P:mRNA 3'-end processing"/>
    <property type="evidence" value="ECO:0007669"/>
    <property type="project" value="InterPro"/>
</dbReference>
<dbReference type="InterPro" id="IPR000504">
    <property type="entry name" value="RRM_dom"/>
</dbReference>
<reference evidence="6 7" key="1">
    <citation type="submission" date="2019-09" db="EMBL/GenBank/DDBJ databases">
        <authorList>
            <person name="Brejova B."/>
        </authorList>
    </citation>
    <scope>NUCLEOTIDE SEQUENCE [LARGE SCALE GENOMIC DNA]</scope>
</reference>
<protein>
    <recommendedName>
        <fullName evidence="5">RRM domain-containing protein</fullName>
    </recommendedName>
</protein>
<feature type="domain" description="RRM" evidence="5">
    <location>
        <begin position="9"/>
        <end position="87"/>
    </location>
</feature>
<dbReference type="SMART" id="SM00360">
    <property type="entry name" value="RRM"/>
    <property type="match status" value="1"/>
</dbReference>
<dbReference type="Gene3D" id="1.10.20.70">
    <property type="entry name" value="Transcription termination and cleavage factor, C-terminal domain"/>
    <property type="match status" value="1"/>
</dbReference>
<dbReference type="InterPro" id="IPR038192">
    <property type="entry name" value="CSTF_C_sf"/>
</dbReference>
<gene>
    <name evidence="6" type="ORF">SAPINGB_P002109</name>
</gene>
<dbReference type="GeneID" id="43580929"/>
<dbReference type="PROSITE" id="PS50102">
    <property type="entry name" value="RRM"/>
    <property type="match status" value="1"/>
</dbReference>
<proteinExistence type="predicted"/>
<keyword evidence="3" id="KW-0694">RNA-binding</keyword>
<dbReference type="PANTHER" id="PTHR45735:SF2">
    <property type="entry name" value="CLEAVAGE STIMULATION FACTOR SUBUNIT 2"/>
    <property type="match status" value="1"/>
</dbReference>
<dbReference type="InterPro" id="IPR026896">
    <property type="entry name" value="CSTF_C"/>
</dbReference>